<dbReference type="Gene3D" id="1.20.1510.10">
    <property type="entry name" value="Cation efflux protein transmembrane domain"/>
    <property type="match status" value="1"/>
</dbReference>
<gene>
    <name evidence="12" type="ORF">ACFOSV_13340</name>
</gene>
<reference evidence="13" key="1">
    <citation type="journal article" date="2019" name="Int. J. Syst. Evol. Microbiol.">
        <title>The Global Catalogue of Microorganisms (GCM) 10K type strain sequencing project: providing services to taxonomists for standard genome sequencing and annotation.</title>
        <authorList>
            <consortium name="The Broad Institute Genomics Platform"/>
            <consortium name="The Broad Institute Genome Sequencing Center for Infectious Disease"/>
            <person name="Wu L."/>
            <person name="Ma J."/>
        </authorList>
    </citation>
    <scope>NUCLEOTIDE SEQUENCE [LARGE SCALE GENOMIC DNA]</scope>
    <source>
        <strain evidence="13">CCUG 60523</strain>
    </source>
</reference>
<evidence type="ECO:0000256" key="3">
    <source>
        <dbReference type="ARBA" id="ARBA00022448"/>
    </source>
</evidence>
<feature type="transmembrane region" description="Helical" evidence="9">
    <location>
        <begin position="177"/>
        <end position="195"/>
    </location>
</feature>
<dbReference type="NCBIfam" id="TIGR01297">
    <property type="entry name" value="CDF"/>
    <property type="match status" value="1"/>
</dbReference>
<dbReference type="PANTHER" id="PTHR11562:SF17">
    <property type="entry name" value="RE54080P-RELATED"/>
    <property type="match status" value="1"/>
</dbReference>
<dbReference type="RefSeq" id="WP_377906513.1">
    <property type="nucleotide sequence ID" value="NZ_JBHRZS010000007.1"/>
</dbReference>
<dbReference type="EMBL" id="JBHRZS010000007">
    <property type="protein sequence ID" value="MFC3881171.1"/>
    <property type="molecule type" value="Genomic_DNA"/>
</dbReference>
<keyword evidence="5" id="KW-0862">Zinc</keyword>
<keyword evidence="7" id="KW-0406">Ion transport</keyword>
<evidence type="ECO:0000256" key="2">
    <source>
        <dbReference type="ARBA" id="ARBA00008873"/>
    </source>
</evidence>
<evidence type="ECO:0000256" key="1">
    <source>
        <dbReference type="ARBA" id="ARBA00004141"/>
    </source>
</evidence>
<keyword evidence="13" id="KW-1185">Reference proteome</keyword>
<dbReference type="SUPFAM" id="SSF161111">
    <property type="entry name" value="Cation efflux protein transmembrane domain-like"/>
    <property type="match status" value="1"/>
</dbReference>
<dbReference type="InterPro" id="IPR036837">
    <property type="entry name" value="Cation_efflux_CTD_sf"/>
</dbReference>
<feature type="transmembrane region" description="Helical" evidence="9">
    <location>
        <begin position="119"/>
        <end position="136"/>
    </location>
</feature>
<comment type="subcellular location">
    <subcellularLocation>
        <location evidence="1">Membrane</location>
        <topology evidence="1">Multi-pass membrane protein</topology>
    </subcellularLocation>
</comment>
<feature type="domain" description="Cation efflux protein cytoplasmic" evidence="11">
    <location>
        <begin position="210"/>
        <end position="281"/>
    </location>
</feature>
<feature type="transmembrane region" description="Helical" evidence="9">
    <location>
        <begin position="20"/>
        <end position="37"/>
    </location>
</feature>
<dbReference type="InterPro" id="IPR027469">
    <property type="entry name" value="Cation_efflux_TMD_sf"/>
</dbReference>
<evidence type="ECO:0000256" key="5">
    <source>
        <dbReference type="ARBA" id="ARBA00022906"/>
    </source>
</evidence>
<feature type="domain" description="Cation efflux protein transmembrane" evidence="10">
    <location>
        <begin position="18"/>
        <end position="206"/>
    </location>
</feature>
<dbReference type="InterPro" id="IPR027470">
    <property type="entry name" value="Cation_efflux_CTD"/>
</dbReference>
<keyword evidence="5" id="KW-0864">Zinc transport</keyword>
<keyword evidence="4 9" id="KW-0812">Transmembrane</keyword>
<proteinExistence type="inferred from homology"/>
<keyword evidence="6 9" id="KW-1133">Transmembrane helix</keyword>
<feature type="transmembrane region" description="Helical" evidence="9">
    <location>
        <begin position="84"/>
        <end position="107"/>
    </location>
</feature>
<comment type="similarity">
    <text evidence="2">Belongs to the cation diffusion facilitator (CDF) transporter (TC 2.A.4) family. SLC30A subfamily.</text>
</comment>
<dbReference type="InterPro" id="IPR002524">
    <property type="entry name" value="Cation_efflux"/>
</dbReference>
<evidence type="ECO:0000313" key="13">
    <source>
        <dbReference type="Proteomes" id="UP001595805"/>
    </source>
</evidence>
<dbReference type="PANTHER" id="PTHR11562">
    <property type="entry name" value="CATION EFFLUX PROTEIN/ ZINC TRANSPORTER"/>
    <property type="match status" value="1"/>
</dbReference>
<protein>
    <submittedName>
        <fullName evidence="12">Cation diffusion facilitator family transporter</fullName>
    </submittedName>
</protein>
<dbReference type="Pfam" id="PF16916">
    <property type="entry name" value="ZT_dimer"/>
    <property type="match status" value="1"/>
</dbReference>
<evidence type="ECO:0000256" key="8">
    <source>
        <dbReference type="ARBA" id="ARBA00023136"/>
    </source>
</evidence>
<feature type="transmembrane region" description="Helical" evidence="9">
    <location>
        <begin position="148"/>
        <end position="171"/>
    </location>
</feature>
<comment type="caution">
    <text evidence="12">The sequence shown here is derived from an EMBL/GenBank/DDBJ whole genome shotgun (WGS) entry which is preliminary data.</text>
</comment>
<accession>A0ABV8AT61</accession>
<evidence type="ECO:0000256" key="7">
    <source>
        <dbReference type="ARBA" id="ARBA00023065"/>
    </source>
</evidence>
<organism evidence="12 13">
    <name type="scientific">Algoriphagus namhaensis</name>
    <dbReference type="NCBI Taxonomy" id="915353"/>
    <lineage>
        <taxon>Bacteria</taxon>
        <taxon>Pseudomonadati</taxon>
        <taxon>Bacteroidota</taxon>
        <taxon>Cytophagia</taxon>
        <taxon>Cytophagales</taxon>
        <taxon>Cyclobacteriaceae</taxon>
        <taxon>Algoriphagus</taxon>
    </lineage>
</organism>
<dbReference type="InterPro" id="IPR050681">
    <property type="entry name" value="CDF/SLC30A"/>
</dbReference>
<evidence type="ECO:0000256" key="4">
    <source>
        <dbReference type="ARBA" id="ARBA00022692"/>
    </source>
</evidence>
<keyword evidence="3" id="KW-0813">Transport</keyword>
<dbReference type="SUPFAM" id="SSF160240">
    <property type="entry name" value="Cation efflux protein cytoplasmic domain-like"/>
    <property type="match status" value="1"/>
</dbReference>
<evidence type="ECO:0000259" key="11">
    <source>
        <dbReference type="Pfam" id="PF16916"/>
    </source>
</evidence>
<name>A0ABV8AT61_9BACT</name>
<sequence>MGHHHDHGHHHHAEGNIKAAFFLNLAFTIIEIIGGLYTNSLAILSDAVHDLGDSLSLGLSWYFQKLSKKGRTDTFSYGYRRFSLLGALINTIVLIVGSILILTHAIPELFNPSHTDAKGMMYLAILGVIVNGAAVFKVRKGETLNEKVVSLHLLEDVLGWVAVLFGAIVMQFFDVPIIDPLLSVLISLWVLWNVVKNLRKSLLVLLQGIPEDVNIKEIHAKLEAFPEVKEIHDCHIWSMDGAYNVLTIHVKLNQNYSLDSQALLKSKFRKILAHEFINHITMEFEGPDEKCLGEAEG</sequence>
<dbReference type="InterPro" id="IPR058533">
    <property type="entry name" value="Cation_efflux_TM"/>
</dbReference>
<evidence type="ECO:0000259" key="10">
    <source>
        <dbReference type="Pfam" id="PF01545"/>
    </source>
</evidence>
<evidence type="ECO:0000313" key="12">
    <source>
        <dbReference type="EMBL" id="MFC3881171.1"/>
    </source>
</evidence>
<evidence type="ECO:0000256" key="6">
    <source>
        <dbReference type="ARBA" id="ARBA00022989"/>
    </source>
</evidence>
<dbReference type="Proteomes" id="UP001595805">
    <property type="component" value="Unassembled WGS sequence"/>
</dbReference>
<evidence type="ECO:0000256" key="9">
    <source>
        <dbReference type="SAM" id="Phobius"/>
    </source>
</evidence>
<dbReference type="Pfam" id="PF01545">
    <property type="entry name" value="Cation_efflux"/>
    <property type="match status" value="1"/>
</dbReference>
<keyword evidence="8 9" id="KW-0472">Membrane</keyword>